<name>A0ABN8XU04_RANTA</name>
<feature type="compositionally biased region" description="Basic and acidic residues" evidence="1">
    <location>
        <begin position="46"/>
        <end position="55"/>
    </location>
</feature>
<proteinExistence type="predicted"/>
<accession>A0ABN8XU04</accession>
<evidence type="ECO:0000313" key="3">
    <source>
        <dbReference type="Proteomes" id="UP001176941"/>
    </source>
</evidence>
<feature type="compositionally biased region" description="Basic and acidic residues" evidence="1">
    <location>
        <begin position="269"/>
        <end position="285"/>
    </location>
</feature>
<feature type="compositionally biased region" description="Basic and acidic residues" evidence="1">
    <location>
        <begin position="302"/>
        <end position="313"/>
    </location>
</feature>
<dbReference type="EMBL" id="OX459946">
    <property type="protein sequence ID" value="CAI9152875.1"/>
    <property type="molecule type" value="Genomic_DNA"/>
</dbReference>
<evidence type="ECO:0000256" key="1">
    <source>
        <dbReference type="SAM" id="MobiDB-lite"/>
    </source>
</evidence>
<keyword evidence="3" id="KW-1185">Reference proteome</keyword>
<sequence length="313" mass="34180">MGLDTNPAKNGHVSHSQEGEARLRVGQAECEQGQLKAWRAPGKVESALERDEPRLGLELGSPSPTLKAGRPIMKSAGLVGEIPEQNEKRRPPDLWLMGCPENTAQSSILSSRNEADKLSEQVFRDLAERASLVSKVKLHDLIGPLCPVSTPPCDLGCSSRAFLSRAISLLLTRRENGFSAQESGNHGDGITKAQEKREAAKVDFELKMASRKNTQKKPENMSLNLAFIVCLLGDGSISSPVLTLIEQVQKREEEEVSTLRQAKLTSSTPKERGIKGKFDALHPEWRPAGGTNQTHGFNARTAESELQERSTAD</sequence>
<feature type="region of interest" description="Disordered" evidence="1">
    <location>
        <begin position="263"/>
        <end position="313"/>
    </location>
</feature>
<evidence type="ECO:0000313" key="2">
    <source>
        <dbReference type="EMBL" id="CAI9152875.1"/>
    </source>
</evidence>
<dbReference type="Proteomes" id="UP001176941">
    <property type="component" value="Chromosome 10"/>
</dbReference>
<reference evidence="2" key="1">
    <citation type="submission" date="2023-04" db="EMBL/GenBank/DDBJ databases">
        <authorList>
            <consortium name="ELIXIR-Norway"/>
        </authorList>
    </citation>
    <scope>NUCLEOTIDE SEQUENCE [LARGE SCALE GENOMIC DNA]</scope>
</reference>
<feature type="region of interest" description="Disordered" evidence="1">
    <location>
        <begin position="1"/>
        <end position="70"/>
    </location>
</feature>
<gene>
    <name evidence="2" type="ORF">MRATA1EN1_LOCUS1837</name>
</gene>
<protein>
    <submittedName>
        <fullName evidence="2">Uncharacterized protein</fullName>
    </submittedName>
</protein>
<organism evidence="2 3">
    <name type="scientific">Rangifer tarandus platyrhynchus</name>
    <name type="common">Svalbard reindeer</name>
    <dbReference type="NCBI Taxonomy" id="3082113"/>
    <lineage>
        <taxon>Eukaryota</taxon>
        <taxon>Metazoa</taxon>
        <taxon>Chordata</taxon>
        <taxon>Craniata</taxon>
        <taxon>Vertebrata</taxon>
        <taxon>Euteleostomi</taxon>
        <taxon>Mammalia</taxon>
        <taxon>Eutheria</taxon>
        <taxon>Laurasiatheria</taxon>
        <taxon>Artiodactyla</taxon>
        <taxon>Ruminantia</taxon>
        <taxon>Pecora</taxon>
        <taxon>Cervidae</taxon>
        <taxon>Odocoileinae</taxon>
        <taxon>Rangifer</taxon>
    </lineage>
</organism>